<dbReference type="EMBL" id="LCIB01000001">
    <property type="protein sequence ID" value="KKT48018.1"/>
    <property type="molecule type" value="Genomic_DNA"/>
</dbReference>
<dbReference type="AlphaFoldDB" id="A0A0G1HN26"/>
<protein>
    <submittedName>
        <fullName evidence="1">Cmk3</fullName>
    </submittedName>
</protein>
<gene>
    <name evidence="1" type="ORF">UW37_C0001G0023</name>
</gene>
<sequence length="222" mass="25585">MEKIYEIFQKNFFPQIKKPSLKINGSLPIITVSREMGSGGKSIANLIALQLGKPWKVYDHELIDEIAKNKSLEEELIQSVDPKRLPLADIIVNKIFGKRMTNLPGYHRHLVKVMSLVGLKGYSIILGRGANFLFPSSLNVRIICLPDQRITWQMTYEHISRPEAIKRIEESDRERKEFVESLFNHNHCKAYHYDLVIRTGSDITIEDAANIIVDLARRKFKI</sequence>
<reference evidence="1 2" key="1">
    <citation type="journal article" date="2015" name="Nature">
        <title>rRNA introns, odd ribosomes, and small enigmatic genomes across a large radiation of phyla.</title>
        <authorList>
            <person name="Brown C.T."/>
            <person name="Hug L.A."/>
            <person name="Thomas B.C."/>
            <person name="Sharon I."/>
            <person name="Castelle C.J."/>
            <person name="Singh A."/>
            <person name="Wilkins M.J."/>
            <person name="Williams K.H."/>
            <person name="Banfield J.F."/>
        </authorList>
    </citation>
    <scope>NUCLEOTIDE SEQUENCE [LARGE SCALE GENOMIC DNA]</scope>
</reference>
<organism evidence="1 2">
    <name type="scientific">Candidatus Gottesmanbacteria bacterium GW2011_GWA2_44_17</name>
    <dbReference type="NCBI Taxonomy" id="1618444"/>
    <lineage>
        <taxon>Bacteria</taxon>
        <taxon>Candidatus Gottesmaniibacteriota</taxon>
    </lineage>
</organism>
<comment type="caution">
    <text evidence="1">The sequence shown here is derived from an EMBL/GenBank/DDBJ whole genome shotgun (WGS) entry which is preliminary data.</text>
</comment>
<proteinExistence type="predicted"/>
<dbReference type="Proteomes" id="UP000034063">
    <property type="component" value="Unassembled WGS sequence"/>
</dbReference>
<dbReference type="InterPro" id="IPR027417">
    <property type="entry name" value="P-loop_NTPase"/>
</dbReference>
<accession>A0A0G1HN26</accession>
<name>A0A0G1HN26_9BACT</name>
<evidence type="ECO:0000313" key="2">
    <source>
        <dbReference type="Proteomes" id="UP000034063"/>
    </source>
</evidence>
<evidence type="ECO:0000313" key="1">
    <source>
        <dbReference type="EMBL" id="KKT48018.1"/>
    </source>
</evidence>
<dbReference type="Gene3D" id="3.40.50.300">
    <property type="entry name" value="P-loop containing nucleotide triphosphate hydrolases"/>
    <property type="match status" value="1"/>
</dbReference>
<dbReference type="Pfam" id="PF13189">
    <property type="entry name" value="Cytidylate_kin2"/>
    <property type="match status" value="1"/>
</dbReference>